<comment type="caution">
    <text evidence="2">The sequence shown here is derived from an EMBL/GenBank/DDBJ whole genome shotgun (WGS) entry which is preliminary data.</text>
</comment>
<gene>
    <name evidence="2" type="ORF">FVB32_13180</name>
</gene>
<dbReference type="RefSeq" id="WP_147744258.1">
    <property type="nucleotide sequence ID" value="NZ_VRUR01000002.1"/>
</dbReference>
<proteinExistence type="predicted"/>
<reference evidence="2 3" key="1">
    <citation type="submission" date="2019-08" db="EMBL/GenBank/DDBJ databases">
        <title>Professor.</title>
        <authorList>
            <person name="Park J.S."/>
        </authorList>
    </citation>
    <scope>NUCLEOTIDE SEQUENCE [LARGE SCALE GENOMIC DNA]</scope>
    <source>
        <strain evidence="2 3">176CP5-101</strain>
    </source>
</reference>
<evidence type="ECO:0000313" key="2">
    <source>
        <dbReference type="EMBL" id="TXN35526.1"/>
    </source>
</evidence>
<protein>
    <recommendedName>
        <fullName evidence="4">Lipocalin-like domain-containing protein</fullName>
    </recommendedName>
</protein>
<name>A0A5C8V2C6_9FLAO</name>
<sequence>MTYKKLLTFLTVLFFSSTLFAQKAESKPSIRNLDFLIGTWEIQFEFYNTYHPEKGIWFTEKGTQTCYYDLDLNREPKYIICKGEVTCDSGRFKDRERTFLEAIRYGNFVDGFERIGIYSNWPGTAKEYLNYDSITRAMTIQGELDVRNGKERYEDIYLFDEGNTSYTRKNVANFPDMPITKFNLTVKGTGKKIASKKQD</sequence>
<keyword evidence="3" id="KW-1185">Reference proteome</keyword>
<evidence type="ECO:0000256" key="1">
    <source>
        <dbReference type="SAM" id="SignalP"/>
    </source>
</evidence>
<dbReference type="Proteomes" id="UP000321456">
    <property type="component" value="Unassembled WGS sequence"/>
</dbReference>
<feature type="chain" id="PRO_5023143271" description="Lipocalin-like domain-containing protein" evidence="1">
    <location>
        <begin position="22"/>
        <end position="199"/>
    </location>
</feature>
<dbReference type="EMBL" id="VRUR01000002">
    <property type="protein sequence ID" value="TXN35526.1"/>
    <property type="molecule type" value="Genomic_DNA"/>
</dbReference>
<keyword evidence="1" id="KW-0732">Signal</keyword>
<feature type="signal peptide" evidence="1">
    <location>
        <begin position="1"/>
        <end position="21"/>
    </location>
</feature>
<dbReference type="AlphaFoldDB" id="A0A5C8V2C6"/>
<evidence type="ECO:0008006" key="4">
    <source>
        <dbReference type="Google" id="ProtNLM"/>
    </source>
</evidence>
<accession>A0A5C8V2C6</accession>
<evidence type="ECO:0000313" key="3">
    <source>
        <dbReference type="Proteomes" id="UP000321456"/>
    </source>
</evidence>
<organism evidence="2 3">
    <name type="scientific">Flagellimonas hymeniacidonis</name>
    <dbReference type="NCBI Taxonomy" id="2603628"/>
    <lineage>
        <taxon>Bacteria</taxon>
        <taxon>Pseudomonadati</taxon>
        <taxon>Bacteroidota</taxon>
        <taxon>Flavobacteriia</taxon>
        <taxon>Flavobacteriales</taxon>
        <taxon>Flavobacteriaceae</taxon>
        <taxon>Flagellimonas</taxon>
    </lineage>
</organism>